<evidence type="ECO:0000256" key="8">
    <source>
        <dbReference type="ARBA" id="ARBA00023040"/>
    </source>
</evidence>
<evidence type="ECO:0000313" key="15">
    <source>
        <dbReference type="Proteomes" id="UP000700334"/>
    </source>
</evidence>
<evidence type="ECO:0000256" key="9">
    <source>
        <dbReference type="ARBA" id="ARBA00023136"/>
    </source>
</evidence>
<comment type="subcellular location">
    <subcellularLocation>
        <location evidence="2">Cell membrane</location>
        <topology evidence="2">Multi-pass membrane protein</topology>
    </subcellularLocation>
</comment>
<keyword evidence="7 12" id="KW-1133">Transmembrane helix</keyword>
<comment type="function">
    <text evidence="1">Putative odorant or sperm cell receptor.</text>
</comment>
<protein>
    <submittedName>
        <fullName evidence="14">Olfactory receptor 958</fullName>
    </submittedName>
</protein>
<keyword evidence="9 12" id="KW-0472">Membrane</keyword>
<feature type="transmembrane region" description="Helical" evidence="12">
    <location>
        <begin position="101"/>
        <end position="119"/>
    </location>
</feature>
<dbReference type="Gene3D" id="1.20.1070.10">
    <property type="entry name" value="Rhodopsin 7-helix transmembrane proteins"/>
    <property type="match status" value="1"/>
</dbReference>
<organism evidence="14 15">
    <name type="scientific">Galemys pyrenaicus</name>
    <name type="common">Iberian desman</name>
    <name type="synonym">Pyrenean desman</name>
    <dbReference type="NCBI Taxonomy" id="202257"/>
    <lineage>
        <taxon>Eukaryota</taxon>
        <taxon>Metazoa</taxon>
        <taxon>Chordata</taxon>
        <taxon>Craniata</taxon>
        <taxon>Vertebrata</taxon>
        <taxon>Euteleostomi</taxon>
        <taxon>Mammalia</taxon>
        <taxon>Eutheria</taxon>
        <taxon>Laurasiatheria</taxon>
        <taxon>Eulipotyphla</taxon>
        <taxon>Talpidae</taxon>
        <taxon>Galemys</taxon>
    </lineage>
</organism>
<dbReference type="SUPFAM" id="SSF81321">
    <property type="entry name" value="Family A G protein-coupled receptor-like"/>
    <property type="match status" value="2"/>
</dbReference>
<feature type="transmembrane region" description="Helical" evidence="12">
    <location>
        <begin position="60"/>
        <end position="81"/>
    </location>
</feature>
<feature type="transmembrane region" description="Helical" evidence="12">
    <location>
        <begin position="139"/>
        <end position="163"/>
    </location>
</feature>
<dbReference type="InterPro" id="IPR000276">
    <property type="entry name" value="GPCR_Rhodpsn"/>
</dbReference>
<evidence type="ECO:0000256" key="4">
    <source>
        <dbReference type="ARBA" id="ARBA00022606"/>
    </source>
</evidence>
<dbReference type="Pfam" id="PF13853">
    <property type="entry name" value="7tm_4"/>
    <property type="match status" value="1"/>
</dbReference>
<dbReference type="PROSITE" id="PS50262">
    <property type="entry name" value="G_PROTEIN_RECEP_F1_2"/>
    <property type="match status" value="1"/>
</dbReference>
<dbReference type="FunFam" id="1.20.1070.10:FF:000001">
    <property type="entry name" value="Olfactory receptor"/>
    <property type="match status" value="1"/>
</dbReference>
<name>A0A8J6DUE5_GALPY</name>
<gene>
    <name evidence="14" type="ORF">J0S82_007930</name>
</gene>
<dbReference type="InterPro" id="IPR017452">
    <property type="entry name" value="GPCR_Rhodpsn_7TM"/>
</dbReference>
<proteinExistence type="predicted"/>
<dbReference type="PRINTS" id="PR00245">
    <property type="entry name" value="OLFACTORYR"/>
</dbReference>
<accession>A0A8J6DUE5</accession>
<sequence length="522" mass="58327">CMNMQNCTSVMEFILLGIPNTEGLEAMLFVLFFTFYLFTLLGNLLIFLTILISSTLHTPMYFFLGNLSVFDIFFPSFPKMMLYLMGRSRTISYQGCASQLFFYHVLGGTECFLYTVMAYDRFAAICHPLRYTVIMNYRVCTGLTLGTWLGGWLHGSILTFLVFKLPYCGPNEVDNFFCDIPVVLPLACADTTLAQTMSFTNVDVVTLTCFFLILTSYGRIVLSILKISSSEGRCRAFSACSAHLISILLFYGPVMLIYLRPASSPWLDSVRQVLDNIVTPSLKPLIYTLRNKDAKTHTPVTEFLLLGIPHTQGLENVLFISGLLPAHFSGKLLILLAILTSSNLHTPMYFFLGNLSVFDISESSPSAYWGKPDHLLPGLCLPALLLPLFGMYCVFPVHPGWGAVCTSVSSPSSSVAHLCPHLPHLWHICVLTFLICGPNEVDNFFCDIPVVLTLAGADIRLAQMVSFTSIGIITLLALSSNPHISYSHCYPYIENQLCRRQVLNNIVTLFRIPLIYTLRNKN</sequence>
<feature type="transmembrane region" description="Helical" evidence="12">
    <location>
        <begin position="26"/>
        <end position="48"/>
    </location>
</feature>
<dbReference type="PRINTS" id="PR00237">
    <property type="entry name" value="GPCRRHODOPSN"/>
</dbReference>
<reference evidence="14" key="1">
    <citation type="journal article" date="2021" name="Evol. Appl.">
        <title>The genome of the Pyrenean desman and the effects of bottlenecks and inbreeding on the genomic landscape of an endangered species.</title>
        <authorList>
            <person name="Escoda L."/>
            <person name="Castresana J."/>
        </authorList>
    </citation>
    <scope>NUCLEOTIDE SEQUENCE</scope>
    <source>
        <strain evidence="14">IBE-C5619</strain>
    </source>
</reference>
<evidence type="ECO:0000256" key="11">
    <source>
        <dbReference type="ARBA" id="ARBA00023224"/>
    </source>
</evidence>
<evidence type="ECO:0000256" key="10">
    <source>
        <dbReference type="ARBA" id="ARBA00023170"/>
    </source>
</evidence>
<evidence type="ECO:0000256" key="3">
    <source>
        <dbReference type="ARBA" id="ARBA00022475"/>
    </source>
</evidence>
<evidence type="ECO:0000259" key="13">
    <source>
        <dbReference type="PROSITE" id="PS50262"/>
    </source>
</evidence>
<evidence type="ECO:0000256" key="1">
    <source>
        <dbReference type="ARBA" id="ARBA00003929"/>
    </source>
</evidence>
<keyword evidence="8" id="KW-0297">G-protein coupled receptor</keyword>
<keyword evidence="3" id="KW-1003">Cell membrane</keyword>
<dbReference type="GO" id="GO:0004984">
    <property type="term" value="F:olfactory receptor activity"/>
    <property type="evidence" value="ECO:0007669"/>
    <property type="project" value="InterPro"/>
</dbReference>
<dbReference type="Proteomes" id="UP000700334">
    <property type="component" value="Unassembled WGS sequence"/>
</dbReference>
<keyword evidence="15" id="KW-1185">Reference proteome</keyword>
<dbReference type="InterPro" id="IPR000725">
    <property type="entry name" value="Olfact_rcpt"/>
</dbReference>
<keyword evidence="4" id="KW-0716">Sensory transduction</keyword>
<feature type="domain" description="G-protein coupled receptors family 1 profile" evidence="13">
    <location>
        <begin position="42"/>
        <end position="259"/>
    </location>
</feature>
<dbReference type="PANTHER" id="PTHR26453">
    <property type="entry name" value="OLFACTORY RECEPTOR"/>
    <property type="match status" value="1"/>
</dbReference>
<keyword evidence="11" id="KW-0807">Transducer</keyword>
<dbReference type="GO" id="GO:0004930">
    <property type="term" value="F:G protein-coupled receptor activity"/>
    <property type="evidence" value="ECO:0007669"/>
    <property type="project" value="UniProtKB-KW"/>
</dbReference>
<dbReference type="GO" id="GO:0005886">
    <property type="term" value="C:plasma membrane"/>
    <property type="evidence" value="ECO:0007669"/>
    <property type="project" value="UniProtKB-SubCell"/>
</dbReference>
<feature type="non-terminal residue" evidence="14">
    <location>
        <position position="1"/>
    </location>
</feature>
<dbReference type="EMBL" id="JAGFMF010011443">
    <property type="protein sequence ID" value="KAG8522322.1"/>
    <property type="molecule type" value="Genomic_DNA"/>
</dbReference>
<evidence type="ECO:0000256" key="2">
    <source>
        <dbReference type="ARBA" id="ARBA00004651"/>
    </source>
</evidence>
<evidence type="ECO:0000313" key="14">
    <source>
        <dbReference type="EMBL" id="KAG8522322.1"/>
    </source>
</evidence>
<dbReference type="AlphaFoldDB" id="A0A8J6DUE5"/>
<keyword evidence="6" id="KW-0552">Olfaction</keyword>
<feature type="transmembrane region" description="Helical" evidence="12">
    <location>
        <begin position="237"/>
        <end position="259"/>
    </location>
</feature>
<keyword evidence="5 12" id="KW-0812">Transmembrane</keyword>
<feature type="non-terminal residue" evidence="14">
    <location>
        <position position="522"/>
    </location>
</feature>
<evidence type="ECO:0000256" key="12">
    <source>
        <dbReference type="SAM" id="Phobius"/>
    </source>
</evidence>
<comment type="caution">
    <text evidence="14">The sequence shown here is derived from an EMBL/GenBank/DDBJ whole genome shotgun (WGS) entry which is preliminary data.</text>
</comment>
<feature type="transmembrane region" description="Helical" evidence="12">
    <location>
        <begin position="204"/>
        <end position="225"/>
    </location>
</feature>
<evidence type="ECO:0000256" key="6">
    <source>
        <dbReference type="ARBA" id="ARBA00022725"/>
    </source>
</evidence>
<evidence type="ECO:0000256" key="5">
    <source>
        <dbReference type="ARBA" id="ARBA00022692"/>
    </source>
</evidence>
<keyword evidence="10 14" id="KW-0675">Receptor</keyword>
<evidence type="ECO:0000256" key="7">
    <source>
        <dbReference type="ARBA" id="ARBA00022989"/>
    </source>
</evidence>